<feature type="compositionally biased region" description="Polar residues" evidence="1">
    <location>
        <begin position="59"/>
        <end position="70"/>
    </location>
</feature>
<proteinExistence type="predicted"/>
<evidence type="ECO:0000313" key="3">
    <source>
        <dbReference type="Proteomes" id="UP001210925"/>
    </source>
</evidence>
<dbReference type="Proteomes" id="UP001210925">
    <property type="component" value="Unassembled WGS sequence"/>
</dbReference>
<accession>A0AAD5UMI6</accession>
<keyword evidence="3" id="KW-1185">Reference proteome</keyword>
<feature type="region of interest" description="Disordered" evidence="1">
    <location>
        <begin position="48"/>
        <end position="70"/>
    </location>
</feature>
<name>A0AAD5UMI6_9FUNG</name>
<dbReference type="AlphaFoldDB" id="A0AAD5UMI6"/>
<sequence>MKTRFAADRKYADEDDSYQSFIPPSDIEFVAEDNTKIRKPIIKIPNSRHATLDRRYGSSPPNLHESSPQTIYGSSPPINYSSSPPVIYGSAPKEYQPIYGPSPNECRKPDHYQELRQNNTPMYHDPPQFTNDPVGMAAESEYKFVKRKPVEMLNRGIGSDEFNTSRSNTATSHTQESVGLQAEIKGKPIFVSLFENTRPTELMFVLAV</sequence>
<feature type="region of interest" description="Disordered" evidence="1">
    <location>
        <begin position="158"/>
        <end position="178"/>
    </location>
</feature>
<gene>
    <name evidence="2" type="ORF">HK103_002695</name>
</gene>
<evidence type="ECO:0000256" key="1">
    <source>
        <dbReference type="SAM" id="MobiDB-lite"/>
    </source>
</evidence>
<feature type="compositionally biased region" description="Polar residues" evidence="1">
    <location>
        <begin position="161"/>
        <end position="178"/>
    </location>
</feature>
<dbReference type="EMBL" id="JADGKB010000002">
    <property type="protein sequence ID" value="KAJ3262282.1"/>
    <property type="molecule type" value="Genomic_DNA"/>
</dbReference>
<organism evidence="2 3">
    <name type="scientific">Boothiomyces macroporosus</name>
    <dbReference type="NCBI Taxonomy" id="261099"/>
    <lineage>
        <taxon>Eukaryota</taxon>
        <taxon>Fungi</taxon>
        <taxon>Fungi incertae sedis</taxon>
        <taxon>Chytridiomycota</taxon>
        <taxon>Chytridiomycota incertae sedis</taxon>
        <taxon>Chytridiomycetes</taxon>
        <taxon>Rhizophydiales</taxon>
        <taxon>Terramycetaceae</taxon>
        <taxon>Boothiomyces</taxon>
    </lineage>
</organism>
<protein>
    <submittedName>
        <fullName evidence="2">Uncharacterized protein</fullName>
    </submittedName>
</protein>
<reference evidence="2" key="1">
    <citation type="submission" date="2020-05" db="EMBL/GenBank/DDBJ databases">
        <title>Phylogenomic resolution of chytrid fungi.</title>
        <authorList>
            <person name="Stajich J.E."/>
            <person name="Amses K."/>
            <person name="Simmons R."/>
            <person name="Seto K."/>
            <person name="Myers J."/>
            <person name="Bonds A."/>
            <person name="Quandt C.A."/>
            <person name="Barry K."/>
            <person name="Liu P."/>
            <person name="Grigoriev I."/>
            <person name="Longcore J.E."/>
            <person name="James T.Y."/>
        </authorList>
    </citation>
    <scope>NUCLEOTIDE SEQUENCE</scope>
    <source>
        <strain evidence="2">PLAUS21</strain>
    </source>
</reference>
<comment type="caution">
    <text evidence="2">The sequence shown here is derived from an EMBL/GenBank/DDBJ whole genome shotgun (WGS) entry which is preliminary data.</text>
</comment>
<evidence type="ECO:0000313" key="2">
    <source>
        <dbReference type="EMBL" id="KAJ3262282.1"/>
    </source>
</evidence>